<dbReference type="GO" id="GO:0004197">
    <property type="term" value="F:cysteine-type endopeptidase activity"/>
    <property type="evidence" value="ECO:0007669"/>
    <property type="project" value="InterPro"/>
</dbReference>
<evidence type="ECO:0000256" key="2">
    <source>
        <dbReference type="ARBA" id="ARBA00022670"/>
    </source>
</evidence>
<sequence>MISRASLGHLITSVIPLVTDFLEKTCVQVTPYSCSSPETRSHIAAIVLALGVCLAVGAPAKMLGGMEDSHRKTLVKHRLFLLNEMLPDEVLEHLRSENILTQLMYDKIKAKRVTFDQNSTLLDLLPKRGPKAFSLFCRALRATEQEHLAERLEDELQDRMCITPEHNNCKTSVEETRARRSLWTESSEWSIDGGDGPVAFHCCSVDFYLAHHQEAYKLSSCPRGLAIIISNVAFTTPDLDYRHGGNVDFVAMKQLYSRLGYSVISYNDLTAQDILSALSNFSRRSEHAQLDSCIVALLSHGVDGAVYGVDGKLVQLQEVFAMLDNAHCPHLQNKPKMFFIQACRGEETDRGVDQQDGREQSASPGCEEMDAGKEMVKMKLPKQSDMICAYACLKGTVSLRNTKRGSWFVEALISVFSQHAKDTHVADMLVQVNALIKEREGHAPGTEFHRCKEMSEYCSTLCRKLYLFPGIAQASSP</sequence>
<name>A0A8C5R7U2_9ANUR</name>
<feature type="active site" evidence="11">
    <location>
        <position position="300"/>
    </location>
</feature>
<dbReference type="GO" id="GO:0043065">
    <property type="term" value="P:positive regulation of apoptotic process"/>
    <property type="evidence" value="ECO:0007669"/>
    <property type="project" value="UniProtKB-ARBA"/>
</dbReference>
<feature type="active site" evidence="11">
    <location>
        <position position="343"/>
    </location>
</feature>
<dbReference type="PROSITE" id="PS50207">
    <property type="entry name" value="CASPASE_P10"/>
    <property type="match status" value="1"/>
</dbReference>
<feature type="domain" description="CARD" evidence="15">
    <location>
        <begin position="66"/>
        <end position="155"/>
    </location>
</feature>
<evidence type="ECO:0000256" key="6">
    <source>
        <dbReference type="ARBA" id="ARBA00023145"/>
    </source>
</evidence>
<dbReference type="PROSITE" id="PS50208">
    <property type="entry name" value="CASPASE_P20"/>
    <property type="match status" value="1"/>
</dbReference>
<dbReference type="GO" id="GO:0006915">
    <property type="term" value="P:apoptotic process"/>
    <property type="evidence" value="ECO:0007669"/>
    <property type="project" value="UniProtKB-KW"/>
</dbReference>
<dbReference type="Pfam" id="PF00619">
    <property type="entry name" value="CARD"/>
    <property type="match status" value="1"/>
</dbReference>
<evidence type="ECO:0000256" key="8">
    <source>
        <dbReference type="ARBA" id="ARBA00066475"/>
    </source>
</evidence>
<protein>
    <recommendedName>
        <fullName evidence="9">Caspase-2</fullName>
        <ecNumber evidence="8">3.4.22.55</ecNumber>
    </recommendedName>
    <alternativeName>
        <fullName evidence="10">Protease ICH-1</fullName>
    </alternativeName>
</protein>
<evidence type="ECO:0000256" key="10">
    <source>
        <dbReference type="ARBA" id="ARBA00076240"/>
    </source>
</evidence>
<dbReference type="Gene3D" id="3.40.50.1460">
    <property type="match status" value="1"/>
</dbReference>
<evidence type="ECO:0000256" key="4">
    <source>
        <dbReference type="ARBA" id="ARBA00022801"/>
    </source>
</evidence>
<reference evidence="16" key="1">
    <citation type="submission" date="2025-08" db="UniProtKB">
        <authorList>
            <consortium name="Ensembl"/>
        </authorList>
    </citation>
    <scope>IDENTIFICATION</scope>
</reference>
<dbReference type="EC" id="3.4.22.55" evidence="8"/>
<evidence type="ECO:0000259" key="13">
    <source>
        <dbReference type="PROSITE" id="PS50207"/>
    </source>
</evidence>
<dbReference type="InterPro" id="IPR002138">
    <property type="entry name" value="Pept_C14_p10"/>
</dbReference>
<dbReference type="AlphaFoldDB" id="A0A8C5R7U2"/>
<keyword evidence="17" id="KW-1185">Reference proteome</keyword>
<dbReference type="InterPro" id="IPR015917">
    <property type="entry name" value="Pept_C14A"/>
</dbReference>
<evidence type="ECO:0000259" key="15">
    <source>
        <dbReference type="PROSITE" id="PS50209"/>
    </source>
</evidence>
<keyword evidence="2" id="KW-0645">Protease</keyword>
<evidence type="ECO:0000256" key="1">
    <source>
        <dbReference type="ARBA" id="ARBA00010134"/>
    </source>
</evidence>
<dbReference type="InterPro" id="IPR011029">
    <property type="entry name" value="DEATH-like_dom_sf"/>
</dbReference>
<keyword evidence="4" id="KW-0378">Hydrolase</keyword>
<evidence type="ECO:0000259" key="14">
    <source>
        <dbReference type="PROSITE" id="PS50208"/>
    </source>
</evidence>
<dbReference type="Gene3D" id="1.10.533.10">
    <property type="entry name" value="Death Domain, Fas"/>
    <property type="match status" value="1"/>
</dbReference>
<evidence type="ECO:0000313" key="17">
    <source>
        <dbReference type="Proteomes" id="UP000694569"/>
    </source>
</evidence>
<dbReference type="InterPro" id="IPR002398">
    <property type="entry name" value="Pept_C14"/>
</dbReference>
<dbReference type="PRINTS" id="PR00376">
    <property type="entry name" value="IL1BCENZYME"/>
</dbReference>
<dbReference type="InterPro" id="IPR016129">
    <property type="entry name" value="Caspase_his_AS"/>
</dbReference>
<evidence type="ECO:0000256" key="3">
    <source>
        <dbReference type="ARBA" id="ARBA00022703"/>
    </source>
</evidence>
<dbReference type="InterPro" id="IPR033139">
    <property type="entry name" value="Caspase_cys_AS"/>
</dbReference>
<evidence type="ECO:0000256" key="5">
    <source>
        <dbReference type="ARBA" id="ARBA00022807"/>
    </source>
</evidence>
<keyword evidence="6" id="KW-0865">Zymogen</keyword>
<dbReference type="FunFam" id="3.30.70.1470:FF:000001">
    <property type="entry name" value="Putative caspase-2"/>
    <property type="match status" value="1"/>
</dbReference>
<evidence type="ECO:0000256" key="9">
    <source>
        <dbReference type="ARBA" id="ARBA00068180"/>
    </source>
</evidence>
<feature type="domain" description="Caspase family p10" evidence="13">
    <location>
        <begin position="376"/>
        <end position="469"/>
    </location>
</feature>
<dbReference type="PANTHER" id="PTHR47901:SF7">
    <property type="entry name" value="CASPASE 2"/>
    <property type="match status" value="1"/>
</dbReference>
<evidence type="ECO:0000256" key="11">
    <source>
        <dbReference type="PIRSR" id="PIRSR038001-1"/>
    </source>
</evidence>
<dbReference type="PANTHER" id="PTHR47901">
    <property type="entry name" value="CASPASE RECRUITMENT DOMAIN-CONTAINING PROTEIN 18"/>
    <property type="match status" value="1"/>
</dbReference>
<evidence type="ECO:0000256" key="7">
    <source>
        <dbReference type="ARBA" id="ARBA00051445"/>
    </source>
</evidence>
<keyword evidence="3" id="KW-0053">Apoptosis</keyword>
<organism evidence="16 17">
    <name type="scientific">Leptobrachium leishanense</name>
    <name type="common">Leishan spiny toad</name>
    <dbReference type="NCBI Taxonomy" id="445787"/>
    <lineage>
        <taxon>Eukaryota</taxon>
        <taxon>Metazoa</taxon>
        <taxon>Chordata</taxon>
        <taxon>Craniata</taxon>
        <taxon>Vertebrata</taxon>
        <taxon>Euteleostomi</taxon>
        <taxon>Amphibia</taxon>
        <taxon>Batrachia</taxon>
        <taxon>Anura</taxon>
        <taxon>Pelobatoidea</taxon>
        <taxon>Megophryidae</taxon>
        <taxon>Leptobrachium</taxon>
    </lineage>
</organism>
<dbReference type="InterPro" id="IPR029030">
    <property type="entry name" value="Caspase-like_dom_sf"/>
</dbReference>
<dbReference type="Ensembl" id="ENSLLET00000050419.1">
    <property type="protein sequence ID" value="ENSLLEP00000048525.1"/>
    <property type="gene ID" value="ENSLLEG00000030588.1"/>
</dbReference>
<dbReference type="InterPro" id="IPR011600">
    <property type="entry name" value="Pept_C14_caspase"/>
</dbReference>
<dbReference type="PROSITE" id="PS01122">
    <property type="entry name" value="CASPASE_CYS"/>
    <property type="match status" value="1"/>
</dbReference>
<evidence type="ECO:0000256" key="12">
    <source>
        <dbReference type="RuleBase" id="RU003971"/>
    </source>
</evidence>
<gene>
    <name evidence="16" type="primary">CASP2</name>
</gene>
<comment type="catalytic activity">
    <reaction evidence="7">
        <text>Strict requirement for an Asp residue at P1, with 316-Asp being essential for proteolytic activity and has a preferred cleavage sequence of Val-Asp-Val-Ala-Asp-|-.</text>
        <dbReference type="EC" id="3.4.22.55"/>
    </reaction>
</comment>
<dbReference type="OrthoDB" id="10004338at2759"/>
<dbReference type="CDD" id="cd00032">
    <property type="entry name" value="CASc"/>
    <property type="match status" value="1"/>
</dbReference>
<dbReference type="SMART" id="SM00115">
    <property type="entry name" value="CASc"/>
    <property type="match status" value="1"/>
</dbReference>
<dbReference type="FunFam" id="3.40.50.1460:FF:000009">
    <property type="entry name" value="Caspase 2"/>
    <property type="match status" value="1"/>
</dbReference>
<proteinExistence type="inferred from homology"/>
<feature type="domain" description="Caspase family p20" evidence="14">
    <location>
        <begin position="222"/>
        <end position="347"/>
    </location>
</feature>
<dbReference type="InterPro" id="IPR001309">
    <property type="entry name" value="Pept_C14_p20"/>
</dbReference>
<keyword evidence="5" id="KW-0788">Thiol protease</keyword>
<dbReference type="GO" id="GO:0006508">
    <property type="term" value="P:proteolysis"/>
    <property type="evidence" value="ECO:0007669"/>
    <property type="project" value="UniProtKB-KW"/>
</dbReference>
<dbReference type="FunFam" id="1.10.533.10:FF:000024">
    <property type="entry name" value="caspase-2 isoform X1"/>
    <property type="match status" value="1"/>
</dbReference>
<dbReference type="InterPro" id="IPR001315">
    <property type="entry name" value="CARD"/>
</dbReference>
<dbReference type="Pfam" id="PF00656">
    <property type="entry name" value="Peptidase_C14"/>
    <property type="match status" value="1"/>
</dbReference>
<dbReference type="GeneTree" id="ENSGT00940000156657"/>
<dbReference type="PIRSF" id="PIRSF038001">
    <property type="entry name" value="Caspase_ICE"/>
    <property type="match status" value="1"/>
</dbReference>
<dbReference type="PROSITE" id="PS01121">
    <property type="entry name" value="CASPASE_HIS"/>
    <property type="match status" value="1"/>
</dbReference>
<comment type="similarity">
    <text evidence="1 12">Belongs to the peptidase C14A family.</text>
</comment>
<evidence type="ECO:0000313" key="16">
    <source>
        <dbReference type="Ensembl" id="ENSLLEP00000048525.1"/>
    </source>
</evidence>
<dbReference type="SUPFAM" id="SSF47986">
    <property type="entry name" value="DEATH domain"/>
    <property type="match status" value="1"/>
</dbReference>
<accession>A0A8C5R7U2</accession>
<reference evidence="16" key="2">
    <citation type="submission" date="2025-09" db="UniProtKB">
        <authorList>
            <consortium name="Ensembl"/>
        </authorList>
    </citation>
    <scope>IDENTIFICATION</scope>
</reference>
<dbReference type="Gene3D" id="3.30.70.1470">
    <property type="entry name" value="Caspase-like"/>
    <property type="match status" value="1"/>
</dbReference>
<dbReference type="SMART" id="SM00114">
    <property type="entry name" value="CARD"/>
    <property type="match status" value="1"/>
</dbReference>
<dbReference type="Proteomes" id="UP000694569">
    <property type="component" value="Unplaced"/>
</dbReference>
<dbReference type="SUPFAM" id="SSF52129">
    <property type="entry name" value="Caspase-like"/>
    <property type="match status" value="1"/>
</dbReference>
<dbReference type="PROSITE" id="PS50209">
    <property type="entry name" value="CARD"/>
    <property type="match status" value="1"/>
</dbReference>